<dbReference type="PATRIC" id="fig|1395513.3.peg.1196"/>
<comment type="caution">
    <text evidence="1">The sequence shown here is derived from an EMBL/GenBank/DDBJ whole genome shotgun (WGS) entry which is preliminary data.</text>
</comment>
<dbReference type="EMBL" id="AWTC01000004">
    <property type="protein sequence ID" value="EST12762.1"/>
    <property type="molecule type" value="Genomic_DNA"/>
</dbReference>
<proteinExistence type="predicted"/>
<dbReference type="OrthoDB" id="9856536at2"/>
<keyword evidence="2" id="KW-1185">Reference proteome</keyword>
<dbReference type="RefSeq" id="WP_023509467.1">
    <property type="nucleotide sequence ID" value="NZ_AWTC01000004.1"/>
</dbReference>
<dbReference type="AlphaFoldDB" id="V6IZ54"/>
<dbReference type="Proteomes" id="UP000018296">
    <property type="component" value="Unassembled WGS sequence"/>
</dbReference>
<evidence type="ECO:0000313" key="1">
    <source>
        <dbReference type="EMBL" id="EST12762.1"/>
    </source>
</evidence>
<sequence>MNPYTFYYESEGKRTNPDAYNKPLTTIQAEDIRSAAEKFAEKYTLKLIDCESLMYGNYRIYTESRRSFWRKEEQVYYVMSEE</sequence>
<gene>
    <name evidence="1" type="ORF">P343_05855</name>
</gene>
<name>V6IZ54_9BACL</name>
<evidence type="ECO:0000313" key="2">
    <source>
        <dbReference type="Proteomes" id="UP000018296"/>
    </source>
</evidence>
<organism evidence="1 2">
    <name type="scientific">Sporolactobacillus laevolacticus DSM 442</name>
    <dbReference type="NCBI Taxonomy" id="1395513"/>
    <lineage>
        <taxon>Bacteria</taxon>
        <taxon>Bacillati</taxon>
        <taxon>Bacillota</taxon>
        <taxon>Bacilli</taxon>
        <taxon>Bacillales</taxon>
        <taxon>Sporolactobacillaceae</taxon>
        <taxon>Sporolactobacillus</taxon>
    </lineage>
</organism>
<reference evidence="1 2" key="1">
    <citation type="journal article" date="2013" name="Genome Announc.">
        <title>Genome Sequence of Sporolactobacillus laevolacticus DSM442, an Efficient Polymer-Grade D-Lactate Producer from Agricultural Waste Cottonseed as a Nitrogen Source.</title>
        <authorList>
            <person name="Wang H."/>
            <person name="Wang L."/>
            <person name="Ju J."/>
            <person name="Yu B."/>
            <person name="Ma Y."/>
        </authorList>
    </citation>
    <scope>NUCLEOTIDE SEQUENCE [LARGE SCALE GENOMIC DNA]</scope>
    <source>
        <strain evidence="1 2">DSM 442</strain>
    </source>
</reference>
<protein>
    <submittedName>
        <fullName evidence="1">Uncharacterized protein</fullName>
    </submittedName>
</protein>
<dbReference type="eggNOG" id="ENOG502ZU3A">
    <property type="taxonomic scope" value="Bacteria"/>
</dbReference>
<accession>V6IZ54</accession>